<dbReference type="EMBL" id="QWIR01000058">
    <property type="protein sequence ID" value="RMY89885.1"/>
    <property type="molecule type" value="Genomic_DNA"/>
</dbReference>
<evidence type="ECO:0000313" key="2">
    <source>
        <dbReference type="EMBL" id="RMY89885.1"/>
    </source>
</evidence>
<name>A0A3M7FM20_HORWE</name>
<evidence type="ECO:0000259" key="1">
    <source>
        <dbReference type="Pfam" id="PF06985"/>
    </source>
</evidence>
<dbReference type="OrthoDB" id="20872at2759"/>
<gene>
    <name evidence="2" type="ORF">D0861_03953</name>
</gene>
<dbReference type="InterPro" id="IPR010730">
    <property type="entry name" value="HET"/>
</dbReference>
<protein>
    <recommendedName>
        <fullName evidence="1">Heterokaryon incompatibility domain-containing protein</fullName>
    </recommendedName>
</protein>
<proteinExistence type="predicted"/>
<accession>A0A3M7FM20</accession>
<reference evidence="2 3" key="1">
    <citation type="journal article" date="2018" name="BMC Genomics">
        <title>Genomic evidence for intraspecific hybridization in a clonal and extremely halotolerant yeast.</title>
        <authorList>
            <person name="Gostincar C."/>
            <person name="Stajich J.E."/>
            <person name="Zupancic J."/>
            <person name="Zalar P."/>
            <person name="Gunde-Cimerman N."/>
        </authorList>
    </citation>
    <scope>NUCLEOTIDE SEQUENCE [LARGE SCALE GENOMIC DNA]</scope>
    <source>
        <strain evidence="2 3">EXF-2788</strain>
    </source>
</reference>
<dbReference type="VEuPathDB" id="FungiDB:BTJ68_12409"/>
<feature type="domain" description="Heterokaryon incompatibility" evidence="1">
    <location>
        <begin position="22"/>
        <end position="110"/>
    </location>
</feature>
<organism evidence="2 3">
    <name type="scientific">Hortaea werneckii</name>
    <name type="common">Black yeast</name>
    <name type="synonym">Cladosporium werneckii</name>
    <dbReference type="NCBI Taxonomy" id="91943"/>
    <lineage>
        <taxon>Eukaryota</taxon>
        <taxon>Fungi</taxon>
        <taxon>Dikarya</taxon>
        <taxon>Ascomycota</taxon>
        <taxon>Pezizomycotina</taxon>
        <taxon>Dothideomycetes</taxon>
        <taxon>Dothideomycetidae</taxon>
        <taxon>Mycosphaerellales</taxon>
        <taxon>Teratosphaeriaceae</taxon>
        <taxon>Hortaea</taxon>
    </lineage>
</organism>
<evidence type="ECO:0000313" key="3">
    <source>
        <dbReference type="Proteomes" id="UP000268823"/>
    </source>
</evidence>
<comment type="caution">
    <text evidence="2">The sequence shown here is derived from an EMBL/GenBank/DDBJ whole genome shotgun (WGS) entry which is preliminary data.</text>
</comment>
<dbReference type="AlphaFoldDB" id="A0A3M7FM20"/>
<sequence>MRLINTKTLETHEFLPAYIPRYAILSHRWQEEEVSFKQYSKRHNGSEALTEIEQFCRIARERQTEWAWIDTCCIDSRSSAELSEAINSMWRWYKGAAECYVYLCDVHTQELSSDVLAQVEKSEWFTRGWTLQELIAPGYRVFFTSEWNDIGTIDSGGTAFSQMVMRDSSKIEDSSVILLLAISRTSKVPFLCLQASSVKSFSIGERLSWSANRTTSRPEDVAYSLMGLLDVNMPLLYGEGKQKAFTRLQLELLKKSNDTSLFAWQYPRSSLYVPLRRDRGLLASSPAKFANFRHKRSPMDDSGLTMAGKNPSLIPYEMTNRGLYLHVGCYRIQSRKIAWLCVLWCVPLLKEGTAIFLEHAVGQDPKSSPVSARRTSLIEWDVLSPRGRLLLEGAQRPISVEDDLDASCSLVYLAEDQRGKLDQCEFYIEQDHL</sequence>
<dbReference type="Proteomes" id="UP000268823">
    <property type="component" value="Unassembled WGS sequence"/>
</dbReference>
<dbReference type="PANTHER" id="PTHR10622">
    <property type="entry name" value="HET DOMAIN-CONTAINING PROTEIN"/>
    <property type="match status" value="1"/>
</dbReference>
<dbReference type="PANTHER" id="PTHR10622:SF10">
    <property type="entry name" value="HET DOMAIN-CONTAINING PROTEIN"/>
    <property type="match status" value="1"/>
</dbReference>
<dbReference type="Pfam" id="PF06985">
    <property type="entry name" value="HET"/>
    <property type="match status" value="1"/>
</dbReference>